<dbReference type="AlphaFoldDB" id="A0A0G4E4I7"/>
<sequence>MEAGFVVAPVVAGFVYGKLAPAILEDLSRSYEAEAGIQVRHWAMWVFSNGSSVPVPTQLDPSNIPAVRACLLLKRTLQKVIKVEMRNMSEADRFNISNALSQLDEVNTIGIA</sequence>
<dbReference type="EMBL" id="LN713926">
    <property type="protein sequence ID" value="CEK42150.1"/>
    <property type="molecule type" value="Genomic_DNA"/>
</dbReference>
<keyword evidence="1" id="KW-0614">Plasmid</keyword>
<reference evidence="1" key="1">
    <citation type="submission" date="2014-12" db="EMBL/GenBank/DDBJ databases">
        <authorList>
            <person name="Hall J."/>
        </authorList>
    </citation>
    <scope>NUCLEOTIDE SEQUENCE [LARGE SCALE GENOMIC DNA]</scope>
    <source>
        <strain evidence="1">SBW25</strain>
        <plasmid evidence="1">pQBR57</plasmid>
    </source>
</reference>
<name>A0A0G4E4I7_PSEFS</name>
<geneLocation type="plasmid" evidence="1">
    <name>pQBR57</name>
</geneLocation>
<proteinExistence type="predicted"/>
<gene>
    <name evidence="1" type="ORF">PQBR57_0197</name>
</gene>
<organism evidence="1">
    <name type="scientific">Pseudomonas fluorescens (strain SBW25)</name>
    <dbReference type="NCBI Taxonomy" id="216595"/>
    <lineage>
        <taxon>Bacteria</taxon>
        <taxon>Pseudomonadati</taxon>
        <taxon>Pseudomonadota</taxon>
        <taxon>Gammaproteobacteria</taxon>
        <taxon>Pseudomonadales</taxon>
        <taxon>Pseudomonadaceae</taxon>
        <taxon>Pseudomonas</taxon>
    </lineage>
</organism>
<evidence type="ECO:0000313" key="1">
    <source>
        <dbReference type="EMBL" id="CEK42150.1"/>
    </source>
</evidence>
<accession>A0A0G4E4I7</accession>
<reference evidence="1" key="2">
    <citation type="submission" date="2015-06" db="EMBL/GenBank/DDBJ databases">
        <title>Environmentally co-occuring mercury resistance plasmids are genetically and phenotypically diverse and confer variable context-dependent fitness effects.</title>
        <authorList>
            <person name="Hall J.P.J."/>
            <person name="Harrison E."/>
            <person name="Lilley A.K."/>
            <person name="Paterson S."/>
            <person name="Spiers A.J."/>
            <person name="Brockhurst M.A."/>
        </authorList>
    </citation>
    <scope>NUCLEOTIDE SEQUENCE [LARGE SCALE GENOMIC DNA]</scope>
    <source>
        <strain evidence="1">SBW25</strain>
        <plasmid evidence="1">pQBR57</plasmid>
    </source>
</reference>
<protein>
    <submittedName>
        <fullName evidence="1">Uncharacterized protein</fullName>
    </submittedName>
</protein>